<proteinExistence type="predicted"/>
<dbReference type="PANTHER" id="PTHR36223:SF1">
    <property type="entry name" value="TRANSCRIPTION ELONGATION FACTOR EAF N-TERMINAL DOMAIN-CONTAINING PROTEIN"/>
    <property type="match status" value="1"/>
</dbReference>
<feature type="domain" description="DUF7918" evidence="2">
    <location>
        <begin position="10"/>
        <end position="207"/>
    </location>
</feature>
<dbReference type="Pfam" id="PF25534">
    <property type="entry name" value="DUF7918"/>
    <property type="match status" value="1"/>
</dbReference>
<reference evidence="3" key="1">
    <citation type="submission" date="2023-03" db="EMBL/GenBank/DDBJ databases">
        <title>Massive genome expansion in bonnet fungi (Mycena s.s.) driven by repeated elements and novel gene families across ecological guilds.</title>
        <authorList>
            <consortium name="Lawrence Berkeley National Laboratory"/>
            <person name="Harder C.B."/>
            <person name="Miyauchi S."/>
            <person name="Viragh M."/>
            <person name="Kuo A."/>
            <person name="Thoen E."/>
            <person name="Andreopoulos B."/>
            <person name="Lu D."/>
            <person name="Skrede I."/>
            <person name="Drula E."/>
            <person name="Henrissat B."/>
            <person name="Morin E."/>
            <person name="Kohler A."/>
            <person name="Barry K."/>
            <person name="LaButti K."/>
            <person name="Morin E."/>
            <person name="Salamov A."/>
            <person name="Lipzen A."/>
            <person name="Mereny Z."/>
            <person name="Hegedus B."/>
            <person name="Baldrian P."/>
            <person name="Stursova M."/>
            <person name="Weitz H."/>
            <person name="Taylor A."/>
            <person name="Grigoriev I.V."/>
            <person name="Nagy L.G."/>
            <person name="Martin F."/>
            <person name="Kauserud H."/>
        </authorList>
    </citation>
    <scope>NUCLEOTIDE SEQUENCE</scope>
    <source>
        <strain evidence="3">CBHHK182m</strain>
    </source>
</reference>
<comment type="caution">
    <text evidence="3">The sequence shown here is derived from an EMBL/GenBank/DDBJ whole genome shotgun (WGS) entry which is preliminary data.</text>
</comment>
<gene>
    <name evidence="3" type="ORF">B0H16DRAFT_557407</name>
</gene>
<keyword evidence="1" id="KW-0175">Coiled coil</keyword>
<dbReference type="EMBL" id="JARKIB010000036">
    <property type="protein sequence ID" value="KAJ7761012.1"/>
    <property type="molecule type" value="Genomic_DNA"/>
</dbReference>
<accession>A0AAD7NG72</accession>
<organism evidence="3 4">
    <name type="scientific">Mycena metata</name>
    <dbReference type="NCBI Taxonomy" id="1033252"/>
    <lineage>
        <taxon>Eukaryota</taxon>
        <taxon>Fungi</taxon>
        <taxon>Dikarya</taxon>
        <taxon>Basidiomycota</taxon>
        <taxon>Agaricomycotina</taxon>
        <taxon>Agaricomycetes</taxon>
        <taxon>Agaricomycetidae</taxon>
        <taxon>Agaricales</taxon>
        <taxon>Marasmiineae</taxon>
        <taxon>Mycenaceae</taxon>
        <taxon>Mycena</taxon>
    </lineage>
</organism>
<feature type="coiled-coil region" evidence="1">
    <location>
        <begin position="231"/>
        <end position="258"/>
    </location>
</feature>
<name>A0AAD7NG72_9AGAR</name>
<dbReference type="AlphaFoldDB" id="A0AAD7NG72"/>
<dbReference type="PANTHER" id="PTHR36223">
    <property type="entry name" value="BETA-LACTAMASE-TYPE TRANSPEPTIDASE FOLD DOMAIN CONTAINING PROTEIN"/>
    <property type="match status" value="1"/>
</dbReference>
<evidence type="ECO:0000313" key="4">
    <source>
        <dbReference type="Proteomes" id="UP001215598"/>
    </source>
</evidence>
<protein>
    <recommendedName>
        <fullName evidence="2">DUF7918 domain-containing protein</fullName>
    </recommendedName>
</protein>
<evidence type="ECO:0000256" key="1">
    <source>
        <dbReference type="SAM" id="Coils"/>
    </source>
</evidence>
<sequence length="294" mass="32602">MLHFKEFSAWIMIEGKEAPEYDVQVSEDEKTVTCYIAAEIGKKFSVHWKNASYNQDTSGRVKTDGNACGGKILRCGSLPQVTSKHGVSENATSIRPFVFSPLELTDDDAFLAGSSYQLEKLGLIELTIVPVVVLGEMSRSTVNEHSIPDIKLHERSKKAVTQQVSLAEPAFRKPAPTNSTSRAGPDLVTFSFRYRPADVLRANGIMPPVPQPKRKASAELLRAQTPDDADVLAEAEEERNLRERLQALEAKRLKRETKPRVKSESDAVVDLTRTRDRKKVKLGGFVPGEVIDLT</sequence>
<dbReference type="Proteomes" id="UP001215598">
    <property type="component" value="Unassembled WGS sequence"/>
</dbReference>
<keyword evidence="4" id="KW-1185">Reference proteome</keyword>
<evidence type="ECO:0000313" key="3">
    <source>
        <dbReference type="EMBL" id="KAJ7761012.1"/>
    </source>
</evidence>
<evidence type="ECO:0000259" key="2">
    <source>
        <dbReference type="Pfam" id="PF25534"/>
    </source>
</evidence>
<dbReference type="InterPro" id="IPR057678">
    <property type="entry name" value="DUF7918"/>
</dbReference>